<dbReference type="Gene3D" id="3.90.190.20">
    <property type="entry name" value="Mur ligase, C-terminal domain"/>
    <property type="match status" value="1"/>
</dbReference>
<dbReference type="Proteomes" id="UP000002200">
    <property type="component" value="Chromosome"/>
</dbReference>
<feature type="binding site" evidence="14">
    <location>
        <begin position="121"/>
        <end position="127"/>
    </location>
    <ligand>
        <name>ATP</name>
        <dbReference type="ChEBI" id="CHEBI:30616"/>
    </ligand>
</feature>
<dbReference type="InterPro" id="IPR004101">
    <property type="entry name" value="Mur_ligase_C"/>
</dbReference>
<dbReference type="InterPro" id="IPR000713">
    <property type="entry name" value="Mur_ligase_N"/>
</dbReference>
<evidence type="ECO:0000313" key="18">
    <source>
        <dbReference type="EMBL" id="AAO44326.1"/>
    </source>
</evidence>
<dbReference type="Pfam" id="PF01225">
    <property type="entry name" value="Mur_ligase"/>
    <property type="match status" value="1"/>
</dbReference>
<dbReference type="SUPFAM" id="SSF53244">
    <property type="entry name" value="MurD-like peptide ligases, peptide-binding domain"/>
    <property type="match status" value="1"/>
</dbReference>
<feature type="domain" description="Mur ligase C-terminal" evidence="16">
    <location>
        <begin position="327"/>
        <end position="458"/>
    </location>
</feature>
<evidence type="ECO:0000256" key="9">
    <source>
        <dbReference type="ARBA" id="ARBA00022960"/>
    </source>
</evidence>
<keyword evidence="10 14" id="KW-0573">Peptidoglycan synthesis</keyword>
<evidence type="ECO:0000256" key="8">
    <source>
        <dbReference type="ARBA" id="ARBA00022840"/>
    </source>
</evidence>
<dbReference type="InterPro" id="IPR036565">
    <property type="entry name" value="Mur-like_cat_sf"/>
</dbReference>
<evidence type="ECO:0000256" key="14">
    <source>
        <dbReference type="HAMAP-Rule" id="MF_00046"/>
    </source>
</evidence>
<dbReference type="InterPro" id="IPR013221">
    <property type="entry name" value="Mur_ligase_cen"/>
</dbReference>
<evidence type="ECO:0000256" key="13">
    <source>
        <dbReference type="ARBA" id="ARBA00047833"/>
    </source>
</evidence>
<sequence length="475" mass="51827">MGIYAKDVPLPESINRAHFCGIGGSGMSAVARLFLQLGISVSGTDRSDSITLSELSQAGAIVKVGHDPAMLEGVDTFVYSGAIDSSNPEYAYAERARINLLHRSLALKWITRGKRLISIAGSHGKTSTTAMIATALHVLGNKCGVANGSYMNFFSANALLGLNDLFVIEADESDGSFLFYDTDISVVNNISMDHVDYYGSQSALEGSFFDFSLRSSDAAVISLDDAACIKIASKLLQSSGSRGPSKRVITFGKNRSADVCLYEMGCMNPARFTVLYEGRFYNAGFKGLFGEHHAVNTCAALSVLLCLGYGISESLEAILSFSGTRRRLELHFDSGGKDGIKIFDDYAHHPREIRTALTAIRSVQHTRLIALFQPHLYSRTAALHREFASVLENCADFTIILPVYAARESPIPGVDAKIIFDAYRDKRNVVMLEGFDHTLSFFRQFLRDGDLVITLGCGDVYKIIPSIVEQLRSAR</sequence>
<protein>
    <recommendedName>
        <fullName evidence="3 14">UDP-N-acetylmuramate--L-alanine ligase</fullName>
        <ecNumber evidence="3 14">6.3.2.8</ecNumber>
    </recommendedName>
    <alternativeName>
        <fullName evidence="14">UDP-N-acetylmuramoyl-L-alanine synthetase</fullName>
    </alternativeName>
</protein>
<dbReference type="SUPFAM" id="SSF51984">
    <property type="entry name" value="MurCD N-terminal domain"/>
    <property type="match status" value="1"/>
</dbReference>
<dbReference type="STRING" id="203267.TWT_229"/>
<evidence type="ECO:0000256" key="10">
    <source>
        <dbReference type="ARBA" id="ARBA00022984"/>
    </source>
</evidence>
<keyword evidence="12 14" id="KW-0961">Cell wall biogenesis/degradation</keyword>
<proteinExistence type="inferred from homology"/>
<dbReference type="GO" id="GO:0005524">
    <property type="term" value="F:ATP binding"/>
    <property type="evidence" value="ECO:0007669"/>
    <property type="project" value="UniProtKB-UniRule"/>
</dbReference>
<evidence type="ECO:0000259" key="16">
    <source>
        <dbReference type="Pfam" id="PF02875"/>
    </source>
</evidence>
<keyword evidence="8 14" id="KW-0067">ATP-binding</keyword>
<dbReference type="RefSeq" id="WP_011102444.1">
    <property type="nucleotide sequence ID" value="NC_004572.3"/>
</dbReference>
<dbReference type="Pfam" id="PF02875">
    <property type="entry name" value="Mur_ligase_C"/>
    <property type="match status" value="1"/>
</dbReference>
<comment type="subcellular location">
    <subcellularLocation>
        <location evidence="1 14">Cytoplasm</location>
    </subcellularLocation>
</comment>
<dbReference type="GO" id="GO:0051301">
    <property type="term" value="P:cell division"/>
    <property type="evidence" value="ECO:0007669"/>
    <property type="project" value="UniProtKB-KW"/>
</dbReference>
<dbReference type="Pfam" id="PF08245">
    <property type="entry name" value="Mur_ligase_M"/>
    <property type="match status" value="1"/>
</dbReference>
<dbReference type="InterPro" id="IPR036615">
    <property type="entry name" value="Mur_ligase_C_dom_sf"/>
</dbReference>
<evidence type="ECO:0000256" key="1">
    <source>
        <dbReference type="ARBA" id="ARBA00004496"/>
    </source>
</evidence>
<dbReference type="EC" id="6.3.2.8" evidence="3 14"/>
<feature type="domain" description="Mur ligase central" evidence="17">
    <location>
        <begin position="119"/>
        <end position="303"/>
    </location>
</feature>
<keyword evidence="19" id="KW-1185">Reference proteome</keyword>
<evidence type="ECO:0000256" key="3">
    <source>
        <dbReference type="ARBA" id="ARBA00012211"/>
    </source>
</evidence>
<dbReference type="PANTHER" id="PTHR43445">
    <property type="entry name" value="UDP-N-ACETYLMURAMATE--L-ALANINE LIGASE-RELATED"/>
    <property type="match status" value="1"/>
</dbReference>
<dbReference type="HAMAP" id="MF_00046">
    <property type="entry name" value="MurC"/>
    <property type="match status" value="1"/>
</dbReference>
<keyword evidence="4 14" id="KW-0963">Cytoplasm</keyword>
<comment type="similarity">
    <text evidence="14">Belongs to the MurCDEF family.</text>
</comment>
<keyword evidence="6 14" id="KW-0132">Cell division</keyword>
<reference evidence="18 19" key="1">
    <citation type="journal article" date="2003" name="Genome Res.">
        <title>Tropheryma whipplei twist: a human pathogenic Actinobacteria with a reduced genome.</title>
        <authorList>
            <person name="Raoult D."/>
            <person name="Ogata H."/>
            <person name="Audic S."/>
            <person name="Robert C."/>
            <person name="Suhre K."/>
            <person name="Drancourt M."/>
            <person name="Claverie J.-M."/>
        </authorList>
    </citation>
    <scope>NUCLEOTIDE SEQUENCE [LARGE SCALE GENOMIC DNA]</scope>
    <source>
        <strain evidence="18 19">Twist</strain>
    </source>
</reference>
<keyword evidence="7 14" id="KW-0547">Nucleotide-binding</keyword>
<accession>Q83GN1</accession>
<dbReference type="GO" id="GO:0009252">
    <property type="term" value="P:peptidoglycan biosynthetic process"/>
    <property type="evidence" value="ECO:0007669"/>
    <property type="project" value="UniProtKB-UniRule"/>
</dbReference>
<dbReference type="Gene3D" id="3.40.50.720">
    <property type="entry name" value="NAD(P)-binding Rossmann-like Domain"/>
    <property type="match status" value="1"/>
</dbReference>
<gene>
    <name evidence="14 18" type="primary">murC</name>
    <name evidence="18" type="ordered locus">TWT_229</name>
</gene>
<evidence type="ECO:0000256" key="5">
    <source>
        <dbReference type="ARBA" id="ARBA00022598"/>
    </source>
</evidence>
<evidence type="ECO:0000313" key="19">
    <source>
        <dbReference type="Proteomes" id="UP000002200"/>
    </source>
</evidence>
<organism evidence="18 19">
    <name type="scientific">Tropheryma whipplei (strain Twist)</name>
    <name type="common">Whipple's bacillus</name>
    <dbReference type="NCBI Taxonomy" id="203267"/>
    <lineage>
        <taxon>Bacteria</taxon>
        <taxon>Bacillati</taxon>
        <taxon>Actinomycetota</taxon>
        <taxon>Actinomycetes</taxon>
        <taxon>Micrococcales</taxon>
        <taxon>Tropherymataceae</taxon>
        <taxon>Tropheryma</taxon>
    </lineage>
</organism>
<evidence type="ECO:0000259" key="17">
    <source>
        <dbReference type="Pfam" id="PF08245"/>
    </source>
</evidence>
<dbReference type="AlphaFoldDB" id="Q83GN1"/>
<name>Q83GN1_TROWT</name>
<dbReference type="GO" id="GO:0005737">
    <property type="term" value="C:cytoplasm"/>
    <property type="evidence" value="ECO:0007669"/>
    <property type="project" value="UniProtKB-SubCell"/>
</dbReference>
<dbReference type="OrthoDB" id="9804126at2"/>
<dbReference type="KEGG" id="twh:TWT_229"/>
<dbReference type="InterPro" id="IPR005758">
    <property type="entry name" value="UDP-N-AcMur_Ala_ligase_MurC"/>
</dbReference>
<evidence type="ECO:0000256" key="11">
    <source>
        <dbReference type="ARBA" id="ARBA00023306"/>
    </source>
</evidence>
<evidence type="ECO:0000256" key="12">
    <source>
        <dbReference type="ARBA" id="ARBA00023316"/>
    </source>
</evidence>
<dbReference type="GO" id="GO:0071555">
    <property type="term" value="P:cell wall organization"/>
    <property type="evidence" value="ECO:0007669"/>
    <property type="project" value="UniProtKB-KW"/>
</dbReference>
<evidence type="ECO:0000256" key="2">
    <source>
        <dbReference type="ARBA" id="ARBA00004752"/>
    </source>
</evidence>
<dbReference type="SUPFAM" id="SSF53623">
    <property type="entry name" value="MurD-like peptide ligases, catalytic domain"/>
    <property type="match status" value="1"/>
</dbReference>
<dbReference type="Gene3D" id="3.40.1190.10">
    <property type="entry name" value="Mur-like, catalytic domain"/>
    <property type="match status" value="1"/>
</dbReference>
<dbReference type="NCBIfam" id="TIGR01082">
    <property type="entry name" value="murC"/>
    <property type="match status" value="1"/>
</dbReference>
<comment type="catalytic activity">
    <reaction evidence="13 14">
        <text>UDP-N-acetyl-alpha-D-muramate + L-alanine + ATP = UDP-N-acetyl-alpha-D-muramoyl-L-alanine + ADP + phosphate + H(+)</text>
        <dbReference type="Rhea" id="RHEA:23372"/>
        <dbReference type="ChEBI" id="CHEBI:15378"/>
        <dbReference type="ChEBI" id="CHEBI:30616"/>
        <dbReference type="ChEBI" id="CHEBI:43474"/>
        <dbReference type="ChEBI" id="CHEBI:57972"/>
        <dbReference type="ChEBI" id="CHEBI:70757"/>
        <dbReference type="ChEBI" id="CHEBI:83898"/>
        <dbReference type="ChEBI" id="CHEBI:456216"/>
        <dbReference type="EC" id="6.3.2.8"/>
    </reaction>
</comment>
<keyword evidence="11 14" id="KW-0131">Cell cycle</keyword>
<evidence type="ECO:0000259" key="15">
    <source>
        <dbReference type="Pfam" id="PF01225"/>
    </source>
</evidence>
<dbReference type="EMBL" id="AE014184">
    <property type="protein sequence ID" value="AAO44326.1"/>
    <property type="molecule type" value="Genomic_DNA"/>
</dbReference>
<comment type="function">
    <text evidence="14">Cell wall formation.</text>
</comment>
<keyword evidence="5 14" id="KW-0436">Ligase</keyword>
<dbReference type="PANTHER" id="PTHR43445:SF3">
    <property type="entry name" value="UDP-N-ACETYLMURAMATE--L-ALANINE LIGASE"/>
    <property type="match status" value="1"/>
</dbReference>
<evidence type="ECO:0000256" key="4">
    <source>
        <dbReference type="ARBA" id="ARBA00022490"/>
    </source>
</evidence>
<evidence type="ECO:0000256" key="6">
    <source>
        <dbReference type="ARBA" id="ARBA00022618"/>
    </source>
</evidence>
<dbReference type="InterPro" id="IPR050061">
    <property type="entry name" value="MurCDEF_pg_biosynth"/>
</dbReference>
<dbReference type="eggNOG" id="COG0773">
    <property type="taxonomic scope" value="Bacteria"/>
</dbReference>
<keyword evidence="9 14" id="KW-0133">Cell shape</keyword>
<feature type="domain" description="Mur ligase N-terminal catalytic" evidence="15">
    <location>
        <begin position="17"/>
        <end position="114"/>
    </location>
</feature>
<dbReference type="GO" id="GO:0008360">
    <property type="term" value="P:regulation of cell shape"/>
    <property type="evidence" value="ECO:0007669"/>
    <property type="project" value="UniProtKB-KW"/>
</dbReference>
<evidence type="ECO:0000256" key="7">
    <source>
        <dbReference type="ARBA" id="ARBA00022741"/>
    </source>
</evidence>
<dbReference type="GO" id="GO:0008763">
    <property type="term" value="F:UDP-N-acetylmuramate-L-alanine ligase activity"/>
    <property type="evidence" value="ECO:0007669"/>
    <property type="project" value="UniProtKB-UniRule"/>
</dbReference>
<comment type="pathway">
    <text evidence="2 14">Cell wall biogenesis; peptidoglycan biosynthesis.</text>
</comment>
<dbReference type="HOGENOM" id="CLU_028104_2_1_11"/>
<dbReference type="UniPathway" id="UPA00219"/>